<reference evidence="2" key="1">
    <citation type="submission" date="2022-11" db="UniProtKB">
        <authorList>
            <consortium name="WormBaseParasite"/>
        </authorList>
    </citation>
    <scope>IDENTIFICATION</scope>
</reference>
<dbReference type="Proteomes" id="UP000887565">
    <property type="component" value="Unplaced"/>
</dbReference>
<proteinExistence type="predicted"/>
<dbReference type="AlphaFoldDB" id="A0A915JH76"/>
<name>A0A915JH76_ROMCU</name>
<keyword evidence="1" id="KW-1185">Reference proteome</keyword>
<dbReference type="WBParaSite" id="nRc.2.0.1.t25470-RA">
    <property type="protein sequence ID" value="nRc.2.0.1.t25470-RA"/>
    <property type="gene ID" value="nRc.2.0.1.g25470"/>
</dbReference>
<evidence type="ECO:0000313" key="2">
    <source>
        <dbReference type="WBParaSite" id="nRc.2.0.1.t25470-RA"/>
    </source>
</evidence>
<accession>A0A915JH76</accession>
<organism evidence="1 2">
    <name type="scientific">Romanomermis culicivorax</name>
    <name type="common">Nematode worm</name>
    <dbReference type="NCBI Taxonomy" id="13658"/>
    <lineage>
        <taxon>Eukaryota</taxon>
        <taxon>Metazoa</taxon>
        <taxon>Ecdysozoa</taxon>
        <taxon>Nematoda</taxon>
        <taxon>Enoplea</taxon>
        <taxon>Dorylaimia</taxon>
        <taxon>Mermithida</taxon>
        <taxon>Mermithoidea</taxon>
        <taxon>Mermithidae</taxon>
        <taxon>Romanomermis</taxon>
    </lineage>
</organism>
<protein>
    <submittedName>
        <fullName evidence="2">Uncharacterized protein</fullName>
    </submittedName>
</protein>
<sequence length="67" mass="7819">RPFKSLQYFAGRRQHAVAQNRRTPSRQFQPNQNLPVLVDVEIPDRKMPNTYNKCLMCGLNPAFTQET</sequence>
<evidence type="ECO:0000313" key="1">
    <source>
        <dbReference type="Proteomes" id="UP000887565"/>
    </source>
</evidence>